<sequence length="824" mass="90490">MELECQNQPFHHHRDEEEVGLLVRQSRQITTHANGKTKDHALEAEEEKEDLNNEAVHENGEGLHKNSVYFDTQQGNESVNGFSGMKNVEDESVVLETTLKDEELHMKYEGILSAEITHESGKNLEDEILSSLSLPVVQMSPEEISIDAPTEITHENGKNFEDEIPSPVVQMSCEEISKNSEYLNDKTVEDSDVDLIDEVDQELTAIDVERVLKKQNTHELYCPNCNSCITRRVTLRRKKPKPKVRNIPHRPKRVKSEIQSVPDANPAYATNGQDPYAFNSSNAAPMHVADDDNCDKQPEAFRCLSCFSIFIPTGNGFKIFPVFGDSNENKKMEDVQSVPASKKKWFFSLFLSNNKKAAIDQGTRATEPSKVDGINQHNSSPISDNILSGHENDHLVAPPNHRTRVETRAVEQDSLVKSQQGESESILPEKLLMDQEINTETENKTLAHCNGLDLSTEGALLPIKSLCSVGLVNSALIESQEVGKGTVNSSKKEPIPYYGVSSDVEERSTQGASSINPVISVGFASSVLIDSREAGRATVNSLIKEAMLYNGVSSDVREKVGDTMVNNKQGDDVIVNVTETLPVDRSPSLRIQDVDTSVQERLLPESGTKTLVDHCQGAAASEAPKWDILKSIVYGGLVESITSLGVVSSAAAAGASTLNILALGLANLIGGLFIIAHTLGELRNERSGETGHEDRYRQQLGQRDKFSLHATVVVLSFLIFGLVPPVVYGFSFRTSDNVDYKLAAAAGSSLACIFLLAVGKAHVQTPPKSYTKTLLYYVILGVVSSGVSYVVGDLIKKLMEKLNWSESSIDFMIRHQINPGWASY</sequence>
<organism evidence="1 2">
    <name type="scientific">Pistacia atlantica</name>
    <dbReference type="NCBI Taxonomy" id="434234"/>
    <lineage>
        <taxon>Eukaryota</taxon>
        <taxon>Viridiplantae</taxon>
        <taxon>Streptophyta</taxon>
        <taxon>Embryophyta</taxon>
        <taxon>Tracheophyta</taxon>
        <taxon>Spermatophyta</taxon>
        <taxon>Magnoliopsida</taxon>
        <taxon>eudicotyledons</taxon>
        <taxon>Gunneridae</taxon>
        <taxon>Pentapetalae</taxon>
        <taxon>rosids</taxon>
        <taxon>malvids</taxon>
        <taxon>Sapindales</taxon>
        <taxon>Anacardiaceae</taxon>
        <taxon>Pistacia</taxon>
    </lineage>
</organism>
<accession>A0ACC1BTZ0</accession>
<protein>
    <submittedName>
        <fullName evidence="1">Uncharacterized protein</fullName>
    </submittedName>
</protein>
<dbReference type="EMBL" id="CM047899">
    <property type="protein sequence ID" value="KAJ0102451.1"/>
    <property type="molecule type" value="Genomic_DNA"/>
</dbReference>
<reference evidence="2" key="1">
    <citation type="journal article" date="2023" name="G3 (Bethesda)">
        <title>Genome assembly and association tests identify interacting loci associated with vigor, precocity, and sex in interspecific pistachio rootstocks.</title>
        <authorList>
            <person name="Palmer W."/>
            <person name="Jacygrad E."/>
            <person name="Sagayaradj S."/>
            <person name="Cavanaugh K."/>
            <person name="Han R."/>
            <person name="Bertier L."/>
            <person name="Beede B."/>
            <person name="Kafkas S."/>
            <person name="Golino D."/>
            <person name="Preece J."/>
            <person name="Michelmore R."/>
        </authorList>
    </citation>
    <scope>NUCLEOTIDE SEQUENCE [LARGE SCALE GENOMIC DNA]</scope>
</reference>
<dbReference type="Proteomes" id="UP001164250">
    <property type="component" value="Chromosome 3"/>
</dbReference>
<gene>
    <name evidence="1" type="ORF">Patl1_05296</name>
</gene>
<comment type="caution">
    <text evidence="1">The sequence shown here is derived from an EMBL/GenBank/DDBJ whole genome shotgun (WGS) entry which is preliminary data.</text>
</comment>
<keyword evidence="2" id="KW-1185">Reference proteome</keyword>
<evidence type="ECO:0000313" key="1">
    <source>
        <dbReference type="EMBL" id="KAJ0102451.1"/>
    </source>
</evidence>
<name>A0ACC1BTZ0_9ROSI</name>
<proteinExistence type="predicted"/>
<evidence type="ECO:0000313" key="2">
    <source>
        <dbReference type="Proteomes" id="UP001164250"/>
    </source>
</evidence>